<evidence type="ECO:0000256" key="5">
    <source>
        <dbReference type="ARBA" id="ARBA00022741"/>
    </source>
</evidence>
<dbReference type="InterPro" id="IPR057570">
    <property type="entry name" value="NOL9_C"/>
</dbReference>
<evidence type="ECO:0000313" key="13">
    <source>
        <dbReference type="Proteomes" id="UP001295423"/>
    </source>
</evidence>
<keyword evidence="13" id="KW-1185">Reference proteome</keyword>
<dbReference type="GO" id="GO:0000448">
    <property type="term" value="P:cleavage in ITS2 between 5.8S rRNA and LSU-rRNA of tricistronic rRNA transcript (SSU-rRNA, 5.8S rRNA, LSU-rRNA)"/>
    <property type="evidence" value="ECO:0007669"/>
    <property type="project" value="TreeGrafter"/>
</dbReference>
<dbReference type="PANTHER" id="PTHR12755:SF3">
    <property type="entry name" value="POLYNUCLEOTIDE 5'-HYDROXYL-KINASE NOL9"/>
    <property type="match status" value="1"/>
</dbReference>
<comment type="similarity">
    <text evidence="2">Belongs to the Clp1 family. NOL9/GRC3 subfamily.</text>
</comment>
<dbReference type="PANTHER" id="PTHR12755">
    <property type="entry name" value="CLEAVAGE/POLYADENYLATION FACTOR IA SUBUNIT CLP1P"/>
    <property type="match status" value="1"/>
</dbReference>
<dbReference type="InterPro" id="IPR032319">
    <property type="entry name" value="CLP1_P"/>
</dbReference>
<evidence type="ECO:0000256" key="6">
    <source>
        <dbReference type="ARBA" id="ARBA00022777"/>
    </source>
</evidence>
<keyword evidence="6" id="KW-0418">Kinase</keyword>
<organism evidence="12 13">
    <name type="scientific">Cylindrotheca closterium</name>
    <dbReference type="NCBI Taxonomy" id="2856"/>
    <lineage>
        <taxon>Eukaryota</taxon>
        <taxon>Sar</taxon>
        <taxon>Stramenopiles</taxon>
        <taxon>Ochrophyta</taxon>
        <taxon>Bacillariophyta</taxon>
        <taxon>Bacillariophyceae</taxon>
        <taxon>Bacillariophycidae</taxon>
        <taxon>Bacillariales</taxon>
        <taxon>Bacillariaceae</taxon>
        <taxon>Cylindrotheca</taxon>
    </lineage>
</organism>
<evidence type="ECO:0000256" key="9">
    <source>
        <dbReference type="SAM" id="MobiDB-lite"/>
    </source>
</evidence>
<keyword evidence="5" id="KW-0547">Nucleotide-binding</keyword>
<sequence>MKNDQNMSLPEEESSSDPPEVDSQDDRGQKRPLEEEDAENDEEDKKDKEHELPRNILIEWNGQNALVEIDCRGDNDLENRICIVGRGTIQCLQGSLHILGYTMQKEENVDTGAEVILTSPFWSSWTTIQATTPMVRFQVSSLRGTPSFRFASASRRPTILPASWITTADTIVSACQKEPAPQRDSLEDDGIFVHAKPQIIFICGGKGVGKSTFLRYLTNRLLSVSSHEEVAILDADVGQPELVPPGILSCTIQKTPLLQPPYWNLTESRENVASVFYGAVSSKDDPSRYIEAIQYLVQAYRDHLKSTLNPTPLLINMDGWIKGLGYEILTSLALSIAPTHVCQILGSSKAKTFDLQRTLSGRESTIYFLDACTNLISMSCSIPSFTLRSLRLGAYFGPNLEDLWDTLDFTPAKQLQVGWIDDGCILAEYLAQERPYCVPFETVQCSFLSPDHDDLMADEKRVLQAMNGAMVGLCVGNANNCLGLGLVRSIDWQSELLYVLTPVESSFLPQVDMLVGGNLPLPLSFVLRGVHAESFPYQSMTNASVVTALGVDPMKSRNNIGRKGSMNGGN</sequence>
<evidence type="ECO:0000259" key="11">
    <source>
        <dbReference type="Pfam" id="PF25467"/>
    </source>
</evidence>
<evidence type="ECO:0000256" key="7">
    <source>
        <dbReference type="ARBA" id="ARBA00022840"/>
    </source>
</evidence>
<keyword evidence="7" id="KW-0067">ATP-binding</keyword>
<evidence type="ECO:0000256" key="3">
    <source>
        <dbReference type="ARBA" id="ARBA00022552"/>
    </source>
</evidence>
<evidence type="ECO:0000259" key="10">
    <source>
        <dbReference type="Pfam" id="PF16575"/>
    </source>
</evidence>
<evidence type="ECO:0000256" key="2">
    <source>
        <dbReference type="ARBA" id="ARBA00011003"/>
    </source>
</evidence>
<dbReference type="AlphaFoldDB" id="A0AAD2CV77"/>
<evidence type="ECO:0000313" key="12">
    <source>
        <dbReference type="EMBL" id="CAJ1946248.1"/>
    </source>
</evidence>
<dbReference type="EMBL" id="CAKOGP040001668">
    <property type="protein sequence ID" value="CAJ1946248.1"/>
    <property type="molecule type" value="Genomic_DNA"/>
</dbReference>
<gene>
    <name evidence="12" type="ORF">CYCCA115_LOCUS10389</name>
</gene>
<reference evidence="12" key="1">
    <citation type="submission" date="2023-08" db="EMBL/GenBank/DDBJ databases">
        <authorList>
            <person name="Audoor S."/>
            <person name="Bilcke G."/>
        </authorList>
    </citation>
    <scope>NUCLEOTIDE SEQUENCE</scope>
</reference>
<feature type="compositionally biased region" description="Basic and acidic residues" evidence="9">
    <location>
        <begin position="24"/>
        <end position="33"/>
    </location>
</feature>
<accession>A0AAD2CV77</accession>
<evidence type="ECO:0000256" key="1">
    <source>
        <dbReference type="ARBA" id="ARBA00004604"/>
    </source>
</evidence>
<evidence type="ECO:0000256" key="4">
    <source>
        <dbReference type="ARBA" id="ARBA00022679"/>
    </source>
</evidence>
<feature type="region of interest" description="Disordered" evidence="9">
    <location>
        <begin position="1"/>
        <end position="50"/>
    </location>
</feature>
<dbReference type="GO" id="GO:0005524">
    <property type="term" value="F:ATP binding"/>
    <property type="evidence" value="ECO:0007669"/>
    <property type="project" value="UniProtKB-KW"/>
</dbReference>
<dbReference type="Pfam" id="PF16575">
    <property type="entry name" value="CLP1_P"/>
    <property type="match status" value="1"/>
</dbReference>
<comment type="caution">
    <text evidence="12">The sequence shown here is derived from an EMBL/GenBank/DDBJ whole genome shotgun (WGS) entry which is preliminary data.</text>
</comment>
<feature type="domain" description="Clp1 P-loop" evidence="10">
    <location>
        <begin position="204"/>
        <end position="396"/>
    </location>
</feature>
<dbReference type="InterPro" id="IPR045116">
    <property type="entry name" value="Clp1/Grc3"/>
</dbReference>
<comment type="subcellular location">
    <subcellularLocation>
        <location evidence="1">Nucleus</location>
        <location evidence="1">Nucleolus</location>
    </subcellularLocation>
</comment>
<keyword evidence="4" id="KW-0808">Transferase</keyword>
<feature type="domain" description="NOL9 C-terminal" evidence="11">
    <location>
        <begin position="433"/>
        <end position="522"/>
    </location>
</feature>
<dbReference type="Proteomes" id="UP001295423">
    <property type="component" value="Unassembled WGS sequence"/>
</dbReference>
<feature type="compositionally biased region" description="Acidic residues" evidence="9">
    <location>
        <begin position="10"/>
        <end position="23"/>
    </location>
</feature>
<keyword evidence="3" id="KW-0698">rRNA processing</keyword>
<evidence type="ECO:0000256" key="8">
    <source>
        <dbReference type="ARBA" id="ARBA00023242"/>
    </source>
</evidence>
<keyword evidence="8" id="KW-0539">Nucleus</keyword>
<dbReference type="GO" id="GO:0051731">
    <property type="term" value="F:polynucleotide 5'-hydroxyl-kinase activity"/>
    <property type="evidence" value="ECO:0007669"/>
    <property type="project" value="InterPro"/>
</dbReference>
<dbReference type="InterPro" id="IPR027417">
    <property type="entry name" value="P-loop_NTPase"/>
</dbReference>
<dbReference type="GO" id="GO:0005730">
    <property type="term" value="C:nucleolus"/>
    <property type="evidence" value="ECO:0007669"/>
    <property type="project" value="UniProtKB-SubCell"/>
</dbReference>
<proteinExistence type="inferred from homology"/>
<dbReference type="Pfam" id="PF25467">
    <property type="entry name" value="NOL9_C"/>
    <property type="match status" value="1"/>
</dbReference>
<protein>
    <submittedName>
        <fullName evidence="12">Uncharacterized protein</fullName>
    </submittedName>
</protein>
<dbReference type="SUPFAM" id="SSF52540">
    <property type="entry name" value="P-loop containing nucleoside triphosphate hydrolases"/>
    <property type="match status" value="1"/>
</dbReference>
<dbReference type="Gene3D" id="3.40.50.300">
    <property type="entry name" value="P-loop containing nucleotide triphosphate hydrolases"/>
    <property type="match status" value="1"/>
</dbReference>
<name>A0AAD2CV77_9STRA</name>